<accession>A0A5C7B2X6</accession>
<sequence length="368" mass="42178">MPKTNNKKVCIVASSLSKGGAERSSAVLSQMLYSLGYDVHIITILPGVDYEYSGRHLNLGLLKNEDDSFFGRIKRFRVFRDYIAHQNFDVIIDNRSRNLAYRELIISKLVYKGPVVYVIHNFNTKKAFSKYTWLNKWLYKNQYMTAVSQAASDKYREAFDLKNIRTLYNGFNFENIQALANEDIVSNLPEKFIVFFGRIDDKHKNLKLLLDSYQQSDLKKHNVKLLILGAGPDLEVIKTYATQLKLSNHIDFRGFIKNPYPYVKKAKFSALTSRFEGFPMVIPESLSLGVPVVSVDCNSGPKEVIKTGFNGILVENNSTIRLAEAFDKMILDPEFYNNCVSNCESSVEQFSIKHIMQSWVKLIKEVVK</sequence>
<dbReference type="EMBL" id="VOSB01000028">
    <property type="protein sequence ID" value="TXE15603.1"/>
    <property type="molecule type" value="Genomic_DNA"/>
</dbReference>
<dbReference type="RefSeq" id="WP_028871031.1">
    <property type="nucleotide sequence ID" value="NZ_VOSB01000028.1"/>
</dbReference>
<feature type="domain" description="Glycosyl transferase family 1" evidence="1">
    <location>
        <begin position="185"/>
        <end position="342"/>
    </location>
</feature>
<dbReference type="Gene3D" id="3.40.50.2000">
    <property type="entry name" value="Glycogen Phosphorylase B"/>
    <property type="match status" value="2"/>
</dbReference>
<keyword evidence="3" id="KW-0808">Transferase</keyword>
<proteinExistence type="predicted"/>
<dbReference type="STRING" id="1123037.GCA_000425305_01008"/>
<evidence type="ECO:0000259" key="1">
    <source>
        <dbReference type="Pfam" id="PF00534"/>
    </source>
</evidence>
<dbReference type="InterPro" id="IPR028098">
    <property type="entry name" value="Glyco_trans_4-like_N"/>
</dbReference>
<dbReference type="PANTHER" id="PTHR12526:SF630">
    <property type="entry name" value="GLYCOSYLTRANSFERASE"/>
    <property type="match status" value="1"/>
</dbReference>
<dbReference type="Proteomes" id="UP000321938">
    <property type="component" value="Unassembled WGS sequence"/>
</dbReference>
<evidence type="ECO:0000259" key="2">
    <source>
        <dbReference type="Pfam" id="PF13439"/>
    </source>
</evidence>
<protein>
    <submittedName>
        <fullName evidence="3">Glycosyltransferase</fullName>
    </submittedName>
</protein>
<gene>
    <name evidence="3" type="ORF">ES692_16015</name>
</gene>
<dbReference type="CDD" id="cd03811">
    <property type="entry name" value="GT4_GT28_WabH-like"/>
    <property type="match status" value="1"/>
</dbReference>
<dbReference type="GO" id="GO:0016757">
    <property type="term" value="F:glycosyltransferase activity"/>
    <property type="evidence" value="ECO:0007669"/>
    <property type="project" value="InterPro"/>
</dbReference>
<comment type="caution">
    <text evidence="3">The sequence shown here is derived from an EMBL/GenBank/DDBJ whole genome shotgun (WGS) entry which is preliminary data.</text>
</comment>
<evidence type="ECO:0000313" key="3">
    <source>
        <dbReference type="EMBL" id="TXE15603.1"/>
    </source>
</evidence>
<dbReference type="AlphaFoldDB" id="A0A5C7B2X6"/>
<dbReference type="Pfam" id="PF13439">
    <property type="entry name" value="Glyco_transf_4"/>
    <property type="match status" value="1"/>
</dbReference>
<name>A0A5C7B2X6_9FLAO</name>
<reference evidence="3 4" key="1">
    <citation type="submission" date="2019-08" db="EMBL/GenBank/DDBJ databases">
        <title>Genome of Psychroserpens burtonensis ACAM 167.</title>
        <authorList>
            <person name="Bowman J.P."/>
        </authorList>
    </citation>
    <scope>NUCLEOTIDE SEQUENCE [LARGE SCALE GENOMIC DNA]</scope>
    <source>
        <strain evidence="3 4">ACAM 167</strain>
    </source>
</reference>
<evidence type="ECO:0000313" key="4">
    <source>
        <dbReference type="Proteomes" id="UP000321938"/>
    </source>
</evidence>
<dbReference type="PANTHER" id="PTHR12526">
    <property type="entry name" value="GLYCOSYLTRANSFERASE"/>
    <property type="match status" value="1"/>
</dbReference>
<dbReference type="SUPFAM" id="SSF53756">
    <property type="entry name" value="UDP-Glycosyltransferase/glycogen phosphorylase"/>
    <property type="match status" value="1"/>
</dbReference>
<feature type="domain" description="Glycosyltransferase subfamily 4-like N-terminal" evidence="2">
    <location>
        <begin position="19"/>
        <end position="173"/>
    </location>
</feature>
<dbReference type="Pfam" id="PF00534">
    <property type="entry name" value="Glycos_transf_1"/>
    <property type="match status" value="1"/>
</dbReference>
<dbReference type="InterPro" id="IPR001296">
    <property type="entry name" value="Glyco_trans_1"/>
</dbReference>
<organism evidence="3 4">
    <name type="scientific">Psychroserpens burtonensis</name>
    <dbReference type="NCBI Taxonomy" id="49278"/>
    <lineage>
        <taxon>Bacteria</taxon>
        <taxon>Pseudomonadati</taxon>
        <taxon>Bacteroidota</taxon>
        <taxon>Flavobacteriia</taxon>
        <taxon>Flavobacteriales</taxon>
        <taxon>Flavobacteriaceae</taxon>
        <taxon>Psychroserpens</taxon>
    </lineage>
</organism>
<dbReference type="OrthoDB" id="9811239at2"/>
<keyword evidence="4" id="KW-1185">Reference proteome</keyword>